<evidence type="ECO:0000256" key="6">
    <source>
        <dbReference type="ARBA" id="ARBA00023239"/>
    </source>
</evidence>
<comment type="subunit">
    <text evidence="2 8">Tetramer of two alpha and two beta chains.</text>
</comment>
<dbReference type="EC" id="4.2.1.20" evidence="8"/>
<comment type="pathway">
    <text evidence="1 8">Amino-acid biosynthesis; L-tryptophan biosynthesis; L-tryptophan from chorismate: step 5/5.</text>
</comment>
<dbReference type="Pfam" id="PF00290">
    <property type="entry name" value="Trp_syntA"/>
    <property type="match status" value="1"/>
</dbReference>
<dbReference type="InterPro" id="IPR002028">
    <property type="entry name" value="Trp_synthase_suA"/>
</dbReference>
<name>A0ABY5BT96_9LACO</name>
<dbReference type="PANTHER" id="PTHR43406:SF1">
    <property type="entry name" value="TRYPTOPHAN SYNTHASE ALPHA CHAIN, CHLOROPLASTIC"/>
    <property type="match status" value="1"/>
</dbReference>
<evidence type="ECO:0000256" key="5">
    <source>
        <dbReference type="ARBA" id="ARBA00023141"/>
    </source>
</evidence>
<dbReference type="EMBL" id="CP097116">
    <property type="protein sequence ID" value="USS85584.1"/>
    <property type="molecule type" value="Genomic_DNA"/>
</dbReference>
<dbReference type="PROSITE" id="PS00167">
    <property type="entry name" value="TRP_SYNTHASE_ALPHA"/>
    <property type="match status" value="1"/>
</dbReference>
<keyword evidence="4 8" id="KW-0822">Tryptophan biosynthesis</keyword>
<dbReference type="PANTHER" id="PTHR43406">
    <property type="entry name" value="TRYPTOPHAN SYNTHASE, ALPHA CHAIN"/>
    <property type="match status" value="1"/>
</dbReference>
<accession>A0ABY5BT96</accession>
<feature type="active site" description="Proton acceptor" evidence="8">
    <location>
        <position position="55"/>
    </location>
</feature>
<dbReference type="HAMAP" id="MF_00131">
    <property type="entry name" value="Trp_synth_alpha"/>
    <property type="match status" value="1"/>
</dbReference>
<sequence>MSKLTAALTAKKALIGFVVAGDPSCEATVENILALAQGGADVIEIGIPFSDPVADGPVIAAADQRALDRNVTTDDVFDVVSQVREQSDVPLVFLTYVNPVFQVGYREFCRRCTALGVDGLIIPDLPYEEQDDLRSAMQDLDLDLIQLVTPNSKARIPKIAQRAQGFVYVVSATGVTGMRNDFEANLAGVIAELRQYTKLPIEIGFGIHTPEQAHEMSQLADGVIVGSQIVDLIHRAGAQAPAQLIDYAQEMKRAITE</sequence>
<dbReference type="InterPro" id="IPR011060">
    <property type="entry name" value="RibuloseP-bd_barrel"/>
</dbReference>
<evidence type="ECO:0000313" key="10">
    <source>
        <dbReference type="EMBL" id="USS85584.1"/>
    </source>
</evidence>
<evidence type="ECO:0000256" key="3">
    <source>
        <dbReference type="ARBA" id="ARBA00022605"/>
    </source>
</evidence>
<dbReference type="Gene3D" id="3.20.20.70">
    <property type="entry name" value="Aldolase class I"/>
    <property type="match status" value="1"/>
</dbReference>
<dbReference type="InterPro" id="IPR013785">
    <property type="entry name" value="Aldolase_TIM"/>
</dbReference>
<comment type="catalytic activity">
    <reaction evidence="7 8">
        <text>(1S,2R)-1-C-(indol-3-yl)glycerol 3-phosphate + L-serine = D-glyceraldehyde 3-phosphate + L-tryptophan + H2O</text>
        <dbReference type="Rhea" id="RHEA:10532"/>
        <dbReference type="ChEBI" id="CHEBI:15377"/>
        <dbReference type="ChEBI" id="CHEBI:33384"/>
        <dbReference type="ChEBI" id="CHEBI:57912"/>
        <dbReference type="ChEBI" id="CHEBI:58866"/>
        <dbReference type="ChEBI" id="CHEBI:59776"/>
        <dbReference type="EC" id="4.2.1.20"/>
    </reaction>
</comment>
<keyword evidence="6 8" id="KW-0456">Lyase</keyword>
<evidence type="ECO:0000256" key="1">
    <source>
        <dbReference type="ARBA" id="ARBA00004733"/>
    </source>
</evidence>
<dbReference type="RefSeq" id="WP_252750479.1">
    <property type="nucleotide sequence ID" value="NZ_CP097116.1"/>
</dbReference>
<dbReference type="InterPro" id="IPR018204">
    <property type="entry name" value="Trp_synthase_alpha_AS"/>
</dbReference>
<gene>
    <name evidence="8 10" type="primary">trpA</name>
    <name evidence="10" type="ORF">M3M35_02780</name>
</gene>
<evidence type="ECO:0000256" key="7">
    <source>
        <dbReference type="ARBA" id="ARBA00049047"/>
    </source>
</evidence>
<dbReference type="GO" id="GO:0004834">
    <property type="term" value="F:tryptophan synthase activity"/>
    <property type="evidence" value="ECO:0007669"/>
    <property type="project" value="UniProtKB-EC"/>
</dbReference>
<evidence type="ECO:0000256" key="8">
    <source>
        <dbReference type="HAMAP-Rule" id="MF_00131"/>
    </source>
</evidence>
<evidence type="ECO:0000313" key="11">
    <source>
        <dbReference type="Proteomes" id="UP001056707"/>
    </source>
</evidence>
<organism evidence="10 11">
    <name type="scientific">Fructilactobacillus myrtifloralis</name>
    <dbReference type="NCBI Taxonomy" id="2940301"/>
    <lineage>
        <taxon>Bacteria</taxon>
        <taxon>Bacillati</taxon>
        <taxon>Bacillota</taxon>
        <taxon>Bacilli</taxon>
        <taxon>Lactobacillales</taxon>
        <taxon>Lactobacillaceae</taxon>
        <taxon>Fructilactobacillus</taxon>
    </lineage>
</organism>
<dbReference type="SUPFAM" id="SSF51366">
    <property type="entry name" value="Ribulose-phoshate binding barrel"/>
    <property type="match status" value="1"/>
</dbReference>
<dbReference type="Proteomes" id="UP001056707">
    <property type="component" value="Chromosome"/>
</dbReference>
<proteinExistence type="inferred from homology"/>
<evidence type="ECO:0000256" key="9">
    <source>
        <dbReference type="RuleBase" id="RU003662"/>
    </source>
</evidence>
<comment type="function">
    <text evidence="8">The alpha subunit is responsible for the aldol cleavage of indoleglycerol phosphate to indole and glyceraldehyde 3-phosphate.</text>
</comment>
<protein>
    <recommendedName>
        <fullName evidence="8">Tryptophan synthase alpha chain</fullName>
        <ecNumber evidence="8">4.2.1.20</ecNumber>
    </recommendedName>
</protein>
<feature type="active site" description="Proton acceptor" evidence="8">
    <location>
        <position position="44"/>
    </location>
</feature>
<dbReference type="NCBIfam" id="TIGR00262">
    <property type="entry name" value="trpA"/>
    <property type="match status" value="1"/>
</dbReference>
<reference evidence="10" key="1">
    <citation type="submission" date="2022-05" db="EMBL/GenBank/DDBJ databases">
        <authorList>
            <person name="Oliphant S.A."/>
            <person name="Watson-Haigh N.S."/>
            <person name="Sumby K.M."/>
            <person name="Gardner J.M."/>
            <person name="Jiranek V."/>
        </authorList>
    </citation>
    <scope>NUCLEOTIDE SEQUENCE</scope>
    <source>
        <strain evidence="10">KI16_H9</strain>
    </source>
</reference>
<evidence type="ECO:0000256" key="4">
    <source>
        <dbReference type="ARBA" id="ARBA00022822"/>
    </source>
</evidence>
<keyword evidence="11" id="KW-1185">Reference proteome</keyword>
<comment type="similarity">
    <text evidence="8 9">Belongs to the TrpA family.</text>
</comment>
<keyword evidence="3 8" id="KW-0028">Amino-acid biosynthesis</keyword>
<dbReference type="CDD" id="cd04724">
    <property type="entry name" value="Tryptophan_synthase_alpha"/>
    <property type="match status" value="1"/>
</dbReference>
<evidence type="ECO:0000256" key="2">
    <source>
        <dbReference type="ARBA" id="ARBA00011270"/>
    </source>
</evidence>
<keyword evidence="5 8" id="KW-0057">Aromatic amino acid biosynthesis</keyword>